<evidence type="ECO:0000313" key="2">
    <source>
        <dbReference type="Proteomes" id="UP001500731"/>
    </source>
</evidence>
<proteinExistence type="predicted"/>
<protein>
    <recommendedName>
        <fullName evidence="3">Antitoxin Xre/MbcA/ParS-like toxin-binding domain-containing protein</fullName>
    </recommendedName>
</protein>
<organism evidence="1 2">
    <name type="scientific">Microbacterium panaciterrae</name>
    <dbReference type="NCBI Taxonomy" id="985759"/>
    <lineage>
        <taxon>Bacteria</taxon>
        <taxon>Bacillati</taxon>
        <taxon>Actinomycetota</taxon>
        <taxon>Actinomycetes</taxon>
        <taxon>Micrococcales</taxon>
        <taxon>Microbacteriaceae</taxon>
        <taxon>Microbacterium</taxon>
    </lineage>
</organism>
<dbReference type="RefSeq" id="WP_345184895.1">
    <property type="nucleotide sequence ID" value="NZ_BAABGP010000007.1"/>
</dbReference>
<evidence type="ECO:0008006" key="3">
    <source>
        <dbReference type="Google" id="ProtNLM"/>
    </source>
</evidence>
<accession>A0ABP8P6G0</accession>
<comment type="caution">
    <text evidence="1">The sequence shown here is derived from an EMBL/GenBank/DDBJ whole genome shotgun (WGS) entry which is preliminary data.</text>
</comment>
<dbReference type="Proteomes" id="UP001500731">
    <property type="component" value="Unassembled WGS sequence"/>
</dbReference>
<reference evidence="2" key="1">
    <citation type="journal article" date="2019" name="Int. J. Syst. Evol. Microbiol.">
        <title>The Global Catalogue of Microorganisms (GCM) 10K type strain sequencing project: providing services to taxonomists for standard genome sequencing and annotation.</title>
        <authorList>
            <consortium name="The Broad Institute Genomics Platform"/>
            <consortium name="The Broad Institute Genome Sequencing Center for Infectious Disease"/>
            <person name="Wu L."/>
            <person name="Ma J."/>
        </authorList>
    </citation>
    <scope>NUCLEOTIDE SEQUENCE [LARGE SCALE GENOMIC DNA]</scope>
    <source>
        <strain evidence="2">JCM 17839</strain>
    </source>
</reference>
<gene>
    <name evidence="1" type="ORF">GCM10023171_09500</name>
</gene>
<sequence>MRKRSPYSFEAVCEALDTTSEQLLDHIAQLKILWIASNGRQLSPLFAFGPGPSPVPDLADVLKLLTEIVDDPWTWAQYVAAKPHGRSAIEGLLSGDVDAVVSHARTVASAWNA</sequence>
<keyword evidence="2" id="KW-1185">Reference proteome</keyword>
<name>A0ABP8P6G0_9MICO</name>
<dbReference type="EMBL" id="BAABGP010000007">
    <property type="protein sequence ID" value="GAA4481283.1"/>
    <property type="molecule type" value="Genomic_DNA"/>
</dbReference>
<evidence type="ECO:0000313" key="1">
    <source>
        <dbReference type="EMBL" id="GAA4481283.1"/>
    </source>
</evidence>